<evidence type="ECO:0000256" key="5">
    <source>
        <dbReference type="ARBA" id="ARBA00023242"/>
    </source>
</evidence>
<evidence type="ECO:0000313" key="6">
    <source>
        <dbReference type="EMBL" id="KAJ9665761.1"/>
    </source>
</evidence>
<organism evidence="6 7">
    <name type="scientific">Coniosporium apollinis</name>
    <dbReference type="NCBI Taxonomy" id="61459"/>
    <lineage>
        <taxon>Eukaryota</taxon>
        <taxon>Fungi</taxon>
        <taxon>Dikarya</taxon>
        <taxon>Ascomycota</taxon>
        <taxon>Pezizomycotina</taxon>
        <taxon>Dothideomycetes</taxon>
        <taxon>Dothideomycetes incertae sedis</taxon>
        <taxon>Coniosporium</taxon>
    </lineage>
</organism>
<sequence length="119" mass="13529">MEASMRNTASMNKRIDRLTSTLITQFEAAVGLLQAEETDFNSTAKNSLQMQVHTTSLVRAAEETLTFIHQMQELWLFGQLDTLKKSESEVKMEEDAKVVAQLLRRLVKAQDVEGEKEKL</sequence>
<keyword evidence="4" id="KW-0804">Transcription</keyword>
<dbReference type="Proteomes" id="UP001172684">
    <property type="component" value="Unassembled WGS sequence"/>
</dbReference>
<evidence type="ECO:0000256" key="3">
    <source>
        <dbReference type="ARBA" id="ARBA00023015"/>
    </source>
</evidence>
<dbReference type="InterPro" id="IPR009332">
    <property type="entry name" value="Med22"/>
</dbReference>
<dbReference type="Pfam" id="PF06179">
    <property type="entry name" value="Med22"/>
    <property type="match status" value="1"/>
</dbReference>
<accession>A0ABQ9NTR3</accession>
<reference evidence="6" key="1">
    <citation type="submission" date="2022-10" db="EMBL/GenBank/DDBJ databases">
        <title>Culturing micro-colonial fungi from biological soil crusts in the Mojave desert and describing Neophaeococcomyces mojavensis, and introducing the new genera and species Taxawa tesnikishii.</title>
        <authorList>
            <person name="Kurbessoian T."/>
            <person name="Stajich J.E."/>
        </authorList>
    </citation>
    <scope>NUCLEOTIDE SEQUENCE</scope>
    <source>
        <strain evidence="6">TK_1</strain>
    </source>
</reference>
<evidence type="ECO:0000256" key="4">
    <source>
        <dbReference type="ARBA" id="ARBA00023163"/>
    </source>
</evidence>
<proteinExistence type="inferred from homology"/>
<evidence type="ECO:0000256" key="1">
    <source>
        <dbReference type="ARBA" id="ARBA00004123"/>
    </source>
</evidence>
<evidence type="ECO:0000256" key="2">
    <source>
        <dbReference type="ARBA" id="ARBA00005942"/>
    </source>
</evidence>
<comment type="similarity">
    <text evidence="2">Belongs to the Mediator complex subunit 22 family.</text>
</comment>
<comment type="caution">
    <text evidence="6">The sequence shown here is derived from an EMBL/GenBank/DDBJ whole genome shotgun (WGS) entry which is preliminary data.</text>
</comment>
<dbReference type="EMBL" id="JAPDRL010000025">
    <property type="protein sequence ID" value="KAJ9665761.1"/>
    <property type="molecule type" value="Genomic_DNA"/>
</dbReference>
<comment type="subcellular location">
    <subcellularLocation>
        <location evidence="1">Nucleus</location>
    </subcellularLocation>
</comment>
<protein>
    <recommendedName>
        <fullName evidence="8">Mediator of RNA polymerase II transcription subunit 22</fullName>
    </recommendedName>
</protein>
<keyword evidence="3" id="KW-0805">Transcription regulation</keyword>
<keyword evidence="7" id="KW-1185">Reference proteome</keyword>
<gene>
    <name evidence="6" type="ORF">H2201_004069</name>
</gene>
<name>A0ABQ9NTR3_9PEZI</name>
<evidence type="ECO:0000313" key="7">
    <source>
        <dbReference type="Proteomes" id="UP001172684"/>
    </source>
</evidence>
<evidence type="ECO:0008006" key="8">
    <source>
        <dbReference type="Google" id="ProtNLM"/>
    </source>
</evidence>
<keyword evidence="5" id="KW-0539">Nucleus</keyword>